<proteinExistence type="predicted"/>
<gene>
    <name evidence="1" type="ORF">KGM_206326A</name>
</gene>
<protein>
    <submittedName>
        <fullName evidence="1">NFX1-type zinc finger-containing protein 1</fullName>
    </submittedName>
</protein>
<dbReference type="KEGG" id="dpl:KGM_206326A"/>
<dbReference type="AlphaFoldDB" id="A0A212FNH9"/>
<evidence type="ECO:0000313" key="1">
    <source>
        <dbReference type="EMBL" id="OWR55250.1"/>
    </source>
</evidence>
<comment type="caution">
    <text evidence="1">The sequence shown here is derived from an EMBL/GenBank/DDBJ whole genome shotgun (WGS) entry which is preliminary data.</text>
</comment>
<dbReference type="InParanoid" id="A0A212FNH9"/>
<sequence length="101" mass="11724">MAESNKSLRIDWFDGTVIEETRPNTSFRDEISTPPPTKTQEIEKKHIGFKRLLDISYLKPPILNLELSNRPGFWLLFNSEIKDDFLVLITKVIATVYNSIE</sequence>
<reference evidence="1 2" key="1">
    <citation type="journal article" date="2011" name="Cell">
        <title>The monarch butterfly genome yields insights into long-distance migration.</title>
        <authorList>
            <person name="Zhan S."/>
            <person name="Merlin C."/>
            <person name="Boore J.L."/>
            <person name="Reppert S.M."/>
        </authorList>
    </citation>
    <scope>NUCLEOTIDE SEQUENCE [LARGE SCALE GENOMIC DNA]</scope>
    <source>
        <strain evidence="1">F-2</strain>
    </source>
</reference>
<keyword evidence="2" id="KW-1185">Reference proteome</keyword>
<organism evidence="1 2">
    <name type="scientific">Danaus plexippus plexippus</name>
    <dbReference type="NCBI Taxonomy" id="278856"/>
    <lineage>
        <taxon>Eukaryota</taxon>
        <taxon>Metazoa</taxon>
        <taxon>Ecdysozoa</taxon>
        <taxon>Arthropoda</taxon>
        <taxon>Hexapoda</taxon>
        <taxon>Insecta</taxon>
        <taxon>Pterygota</taxon>
        <taxon>Neoptera</taxon>
        <taxon>Endopterygota</taxon>
        <taxon>Lepidoptera</taxon>
        <taxon>Glossata</taxon>
        <taxon>Ditrysia</taxon>
        <taxon>Papilionoidea</taxon>
        <taxon>Nymphalidae</taxon>
        <taxon>Danainae</taxon>
        <taxon>Danaini</taxon>
        <taxon>Danaina</taxon>
        <taxon>Danaus</taxon>
        <taxon>Danaus</taxon>
    </lineage>
</organism>
<dbReference type="EMBL" id="AGBW02006006">
    <property type="protein sequence ID" value="OWR55250.1"/>
    <property type="molecule type" value="Genomic_DNA"/>
</dbReference>
<dbReference type="STRING" id="278856.A0A212FNH9"/>
<evidence type="ECO:0000313" key="2">
    <source>
        <dbReference type="Proteomes" id="UP000007151"/>
    </source>
</evidence>
<feature type="non-terminal residue" evidence="1">
    <location>
        <position position="101"/>
    </location>
</feature>
<name>A0A212FNH9_DANPL</name>
<accession>A0A212FNH9</accession>
<dbReference type="Proteomes" id="UP000007151">
    <property type="component" value="Unassembled WGS sequence"/>
</dbReference>